<name>A0A098SBX7_9BACT</name>
<evidence type="ECO:0000313" key="1">
    <source>
        <dbReference type="EMBL" id="KGE88547.1"/>
    </source>
</evidence>
<evidence type="ECO:0008006" key="3">
    <source>
        <dbReference type="Google" id="ProtNLM"/>
    </source>
</evidence>
<dbReference type="STRING" id="1524460.IX84_07650"/>
<accession>A0A098SBX7</accession>
<protein>
    <recommendedName>
        <fullName evidence="3">Muconolactone isomerase domain-containing protein</fullName>
    </recommendedName>
</protein>
<dbReference type="Gene3D" id="3.30.70.1060">
    <property type="entry name" value="Dimeric alpha+beta barrel"/>
    <property type="match status" value="1"/>
</dbReference>
<organism evidence="1 2">
    <name type="scientific">Phaeodactylibacter xiamenensis</name>
    <dbReference type="NCBI Taxonomy" id="1524460"/>
    <lineage>
        <taxon>Bacteria</taxon>
        <taxon>Pseudomonadati</taxon>
        <taxon>Bacteroidota</taxon>
        <taxon>Saprospiria</taxon>
        <taxon>Saprospirales</taxon>
        <taxon>Haliscomenobacteraceae</taxon>
        <taxon>Phaeodactylibacter</taxon>
    </lineage>
</organism>
<gene>
    <name evidence="1" type="ORF">IX84_07650</name>
</gene>
<dbReference type="Proteomes" id="UP000029736">
    <property type="component" value="Unassembled WGS sequence"/>
</dbReference>
<proteinExistence type="predicted"/>
<reference evidence="1 2" key="1">
    <citation type="journal article" date="2014" name="Int. J. Syst. Evol. Microbiol.">
        <title>Phaeodactylibacter xiamenensis gen. nov., sp. nov., a member of the family Saprospiraceae isolated from the marine alga Phaeodactylum tricornutum.</title>
        <authorList>
            <person name="Chen Z.Jr."/>
            <person name="Lei X."/>
            <person name="Lai Q."/>
            <person name="Li Y."/>
            <person name="Zhang B."/>
            <person name="Zhang J."/>
            <person name="Zhang H."/>
            <person name="Yang L."/>
            <person name="Zheng W."/>
            <person name="Tian Y."/>
            <person name="Yu Z."/>
            <person name="Xu H.Jr."/>
            <person name="Zheng T."/>
        </authorList>
    </citation>
    <scope>NUCLEOTIDE SEQUENCE [LARGE SCALE GENOMIC DNA]</scope>
    <source>
        <strain evidence="1 2">KD52</strain>
    </source>
</reference>
<evidence type="ECO:0000313" key="2">
    <source>
        <dbReference type="Proteomes" id="UP000029736"/>
    </source>
</evidence>
<sequence length="93" mass="10765">MIEFDLPQTFDEEFMALIPKQRYIINTMLADGRVKAYSLSMDRSKLWAIMTGTSEFEVMENIAQLPLSEYMSPNISELMFHNTSDAVMQFSLN</sequence>
<dbReference type="EMBL" id="JPOS01000018">
    <property type="protein sequence ID" value="KGE88547.1"/>
    <property type="molecule type" value="Genomic_DNA"/>
</dbReference>
<keyword evidence="2" id="KW-1185">Reference proteome</keyword>
<comment type="caution">
    <text evidence="1">The sequence shown here is derived from an EMBL/GenBank/DDBJ whole genome shotgun (WGS) entry which is preliminary data.</text>
</comment>
<dbReference type="AlphaFoldDB" id="A0A098SBX7"/>